<organism evidence="6 7">
    <name type="scientific">Streptomyces platensis</name>
    <dbReference type="NCBI Taxonomy" id="58346"/>
    <lineage>
        <taxon>Bacteria</taxon>
        <taxon>Bacillati</taxon>
        <taxon>Actinomycetota</taxon>
        <taxon>Actinomycetes</taxon>
        <taxon>Kitasatosporales</taxon>
        <taxon>Streptomycetaceae</taxon>
        <taxon>Streptomyces</taxon>
    </lineage>
</organism>
<protein>
    <submittedName>
        <fullName evidence="6">D-galactonate dehydratase</fullName>
        <ecNumber evidence="6">4.2.1.6</ecNumber>
    </submittedName>
</protein>
<name>A0ABX3XTQ1_STRPT</name>
<evidence type="ECO:0000259" key="5">
    <source>
        <dbReference type="SMART" id="SM00922"/>
    </source>
</evidence>
<keyword evidence="3 6" id="KW-0456">Lyase</keyword>
<evidence type="ECO:0000256" key="4">
    <source>
        <dbReference type="SAM" id="MobiDB-lite"/>
    </source>
</evidence>
<dbReference type="SFLD" id="SFLDF00003">
    <property type="entry name" value="D-galactonate_dehydratase"/>
    <property type="match status" value="1"/>
</dbReference>
<feature type="region of interest" description="Disordered" evidence="4">
    <location>
        <begin position="19"/>
        <end position="73"/>
    </location>
</feature>
<dbReference type="InterPro" id="IPR023592">
    <property type="entry name" value="Galactonate_deHydtase"/>
</dbReference>
<evidence type="ECO:0000313" key="6">
    <source>
        <dbReference type="EMBL" id="OSY43407.1"/>
    </source>
</evidence>
<dbReference type="SFLD" id="SFLDG00179">
    <property type="entry name" value="mandelate_racemase"/>
    <property type="match status" value="1"/>
</dbReference>
<dbReference type="NCBIfam" id="NF010624">
    <property type="entry name" value="PRK14017.1"/>
    <property type="match status" value="1"/>
</dbReference>
<dbReference type="SUPFAM" id="SSF51604">
    <property type="entry name" value="Enolase C-terminal domain-like"/>
    <property type="match status" value="1"/>
</dbReference>
<dbReference type="PROSITE" id="PS00909">
    <property type="entry name" value="MR_MLE_2"/>
    <property type="match status" value="1"/>
</dbReference>
<evidence type="ECO:0000256" key="3">
    <source>
        <dbReference type="ARBA" id="ARBA00023239"/>
    </source>
</evidence>
<dbReference type="EMBL" id="MIGA01000032">
    <property type="protein sequence ID" value="OSY43407.1"/>
    <property type="molecule type" value="Genomic_DNA"/>
</dbReference>
<dbReference type="InterPro" id="IPR034593">
    <property type="entry name" value="DgoD-like"/>
</dbReference>
<dbReference type="InterPro" id="IPR013342">
    <property type="entry name" value="Mandelate_racemase_C"/>
</dbReference>
<dbReference type="Gene3D" id="3.20.20.120">
    <property type="entry name" value="Enolase-like C-terminal domain"/>
    <property type="match status" value="1"/>
</dbReference>
<keyword evidence="7" id="KW-1185">Reference proteome</keyword>
<sequence>MWRGGGRLCSGAAFGYRGDVGGQEVAHKGRRMRGRGERPARAVRSGSSARATRHVRAPPAAGDPPHGERTDRSMKISRIETFLAPPRWMFVRVETDEGVVGWGEPVVEGRAEPVRAAVEVLAEYLLGQDPARIEDHWQVMTKGGFYRGGPVLSSAVAGLDQALWDIKGKRHGVPVHQLLGGPVREKIRAYAWVGGDEPQAIRDAVTAQTEAGFTAVKMNGCGRMTPVATRAEVRACLLRAETAREVLGDERDFGLDFHGRVSPANARRLLPLLAEYAPMFVEEPVLCDYPHALPDLVNASSIPLALGERLFTRQEFLVPLQSGVAIVQPDISHAGGISELRRIAALAEAYGAQLAPHCPLGPVALAASLQVAFTTPNFLIQEQSIGIHYNQGAELLDYVADPEPFRFHGGSLLRTERPGLGVEVDEGAVRAADRRGHAWRNPVWRHEDGAFAEW</sequence>
<dbReference type="SMART" id="SM00922">
    <property type="entry name" value="MR_MLE"/>
    <property type="match status" value="1"/>
</dbReference>
<dbReference type="InterPro" id="IPR036849">
    <property type="entry name" value="Enolase-like_C_sf"/>
</dbReference>
<dbReference type="Gene3D" id="3.30.390.10">
    <property type="entry name" value="Enolase-like, N-terminal domain"/>
    <property type="match status" value="1"/>
</dbReference>
<evidence type="ECO:0000256" key="1">
    <source>
        <dbReference type="ARBA" id="ARBA00022723"/>
    </source>
</evidence>
<dbReference type="Pfam" id="PF02746">
    <property type="entry name" value="MR_MLE_N"/>
    <property type="match status" value="1"/>
</dbReference>
<dbReference type="InterPro" id="IPR029017">
    <property type="entry name" value="Enolase-like_N"/>
</dbReference>
<dbReference type="InterPro" id="IPR029065">
    <property type="entry name" value="Enolase_C-like"/>
</dbReference>
<keyword evidence="2" id="KW-0460">Magnesium</keyword>
<dbReference type="GO" id="GO:0008869">
    <property type="term" value="F:galactonate dehydratase activity"/>
    <property type="evidence" value="ECO:0007669"/>
    <property type="project" value="UniProtKB-EC"/>
</dbReference>
<comment type="caution">
    <text evidence="6">The sequence shown here is derived from an EMBL/GenBank/DDBJ whole genome shotgun (WGS) entry which is preliminary data.</text>
</comment>
<dbReference type="InterPro" id="IPR013341">
    <property type="entry name" value="Mandelate_racemase_N_dom"/>
</dbReference>
<dbReference type="InterPro" id="IPR018110">
    <property type="entry name" value="Mandel_Rmase/mucon_lact_enz_CS"/>
</dbReference>
<dbReference type="PANTHER" id="PTHR48080">
    <property type="entry name" value="D-GALACTONATE DEHYDRATASE-RELATED"/>
    <property type="match status" value="1"/>
</dbReference>
<evidence type="ECO:0000256" key="2">
    <source>
        <dbReference type="ARBA" id="ARBA00022842"/>
    </source>
</evidence>
<dbReference type="PANTHER" id="PTHR48080:SF2">
    <property type="entry name" value="D-GALACTONATE DEHYDRATASE"/>
    <property type="match status" value="1"/>
</dbReference>
<dbReference type="PROSITE" id="PS00908">
    <property type="entry name" value="MR_MLE_1"/>
    <property type="match status" value="1"/>
</dbReference>
<keyword evidence="1" id="KW-0479">Metal-binding</keyword>
<dbReference type="SFLD" id="SFLDS00001">
    <property type="entry name" value="Enolase"/>
    <property type="match status" value="1"/>
</dbReference>
<dbReference type="Proteomes" id="UP000194225">
    <property type="component" value="Unassembled WGS sequence"/>
</dbReference>
<dbReference type="Pfam" id="PF13378">
    <property type="entry name" value="MR_MLE_C"/>
    <property type="match status" value="1"/>
</dbReference>
<dbReference type="SUPFAM" id="SSF54826">
    <property type="entry name" value="Enolase N-terminal domain-like"/>
    <property type="match status" value="1"/>
</dbReference>
<gene>
    <name evidence="6" type="primary">dgoD</name>
    <name evidence="6" type="ORF">BG653_04550</name>
</gene>
<dbReference type="EC" id="4.2.1.6" evidence="6"/>
<accession>A0ABX3XTQ1</accession>
<proteinExistence type="predicted"/>
<reference evidence="6 7" key="1">
    <citation type="submission" date="2016-09" db="EMBL/GenBank/DDBJ databases">
        <title>Streptomyces platensis DSM40041, a candidate organism with high potential of specific P450 cytochromes.</title>
        <authorList>
            <person name="Grumaz C."/>
            <person name="Vainshtein Y."/>
            <person name="Kirstahler P."/>
            <person name="Sohn K."/>
        </authorList>
    </citation>
    <scope>NUCLEOTIDE SEQUENCE [LARGE SCALE GENOMIC DNA]</scope>
    <source>
        <strain evidence="6 7">DSM 40041</strain>
    </source>
</reference>
<feature type="domain" description="Mandelate racemase/muconate lactonizing enzyme C-terminal" evidence="5">
    <location>
        <begin position="198"/>
        <end position="303"/>
    </location>
</feature>
<evidence type="ECO:0000313" key="7">
    <source>
        <dbReference type="Proteomes" id="UP000194225"/>
    </source>
</evidence>